<dbReference type="GO" id="GO:0017061">
    <property type="term" value="F:S-methyl-5-thioadenosine phosphorylase activity"/>
    <property type="evidence" value="ECO:0007669"/>
    <property type="project" value="UniProtKB-EC"/>
</dbReference>
<dbReference type="SUPFAM" id="SSF64438">
    <property type="entry name" value="CNF1/YfiH-like putative cysteine hydrolases"/>
    <property type="match status" value="1"/>
</dbReference>
<evidence type="ECO:0000256" key="2">
    <source>
        <dbReference type="ARBA" id="ARBA00003215"/>
    </source>
</evidence>
<organism evidence="11 12">
    <name type="scientific">Catenisphaera adipataccumulans</name>
    <dbReference type="NCBI Taxonomy" id="700500"/>
    <lineage>
        <taxon>Bacteria</taxon>
        <taxon>Bacillati</taxon>
        <taxon>Bacillota</taxon>
        <taxon>Erysipelotrichia</taxon>
        <taxon>Erysipelotrichales</taxon>
        <taxon>Erysipelotrichaceae</taxon>
        <taxon>Catenisphaera</taxon>
    </lineage>
</organism>
<comment type="catalytic activity">
    <reaction evidence="1">
        <text>inosine + phosphate = alpha-D-ribose 1-phosphate + hypoxanthine</text>
        <dbReference type="Rhea" id="RHEA:27646"/>
        <dbReference type="ChEBI" id="CHEBI:17368"/>
        <dbReference type="ChEBI" id="CHEBI:17596"/>
        <dbReference type="ChEBI" id="CHEBI:43474"/>
        <dbReference type="ChEBI" id="CHEBI:57720"/>
        <dbReference type="EC" id="2.4.2.1"/>
    </reaction>
    <physiologicalReaction direction="left-to-right" evidence="1">
        <dbReference type="Rhea" id="RHEA:27647"/>
    </physiologicalReaction>
</comment>
<evidence type="ECO:0000256" key="1">
    <source>
        <dbReference type="ARBA" id="ARBA00000553"/>
    </source>
</evidence>
<dbReference type="EMBL" id="JACHHK010000005">
    <property type="protein sequence ID" value="MBB5183410.1"/>
    <property type="molecule type" value="Genomic_DNA"/>
</dbReference>
<dbReference type="AlphaFoldDB" id="A0A7W8D0P0"/>
<evidence type="ECO:0000256" key="6">
    <source>
        <dbReference type="ARBA" id="ARBA00022801"/>
    </source>
</evidence>
<dbReference type="PANTHER" id="PTHR30616">
    <property type="entry name" value="UNCHARACTERIZED PROTEIN YFIH"/>
    <property type="match status" value="1"/>
</dbReference>
<keyword evidence="12" id="KW-1185">Reference proteome</keyword>
<comment type="catalytic activity">
    <reaction evidence="10">
        <text>S-methyl-5'-thioadenosine + phosphate = 5-(methylsulfanyl)-alpha-D-ribose 1-phosphate + adenine</text>
        <dbReference type="Rhea" id="RHEA:11852"/>
        <dbReference type="ChEBI" id="CHEBI:16708"/>
        <dbReference type="ChEBI" id="CHEBI:17509"/>
        <dbReference type="ChEBI" id="CHEBI:43474"/>
        <dbReference type="ChEBI" id="CHEBI:58533"/>
        <dbReference type="EC" id="2.4.2.28"/>
    </reaction>
    <physiologicalReaction direction="left-to-right" evidence="10">
        <dbReference type="Rhea" id="RHEA:11853"/>
    </physiologicalReaction>
</comment>
<proteinExistence type="inferred from homology"/>
<reference evidence="11 12" key="1">
    <citation type="submission" date="2020-08" db="EMBL/GenBank/DDBJ databases">
        <title>Genomic Encyclopedia of Type Strains, Phase IV (KMG-IV): sequencing the most valuable type-strain genomes for metagenomic binning, comparative biology and taxonomic classification.</title>
        <authorList>
            <person name="Goeker M."/>
        </authorList>
    </citation>
    <scope>NUCLEOTIDE SEQUENCE [LARGE SCALE GENOMIC DNA]</scope>
    <source>
        <strain evidence="11 12">DSM 25799</strain>
    </source>
</reference>
<evidence type="ECO:0000256" key="9">
    <source>
        <dbReference type="ARBA" id="ARBA00048968"/>
    </source>
</evidence>
<evidence type="ECO:0000313" key="11">
    <source>
        <dbReference type="EMBL" id="MBB5183410.1"/>
    </source>
</evidence>
<keyword evidence="7" id="KW-0862">Zinc</keyword>
<dbReference type="GO" id="GO:0005507">
    <property type="term" value="F:copper ion binding"/>
    <property type="evidence" value="ECO:0007669"/>
    <property type="project" value="TreeGrafter"/>
</dbReference>
<keyword evidence="4" id="KW-0808">Transferase</keyword>
<comment type="catalytic activity">
    <reaction evidence="9">
        <text>adenosine + phosphate = alpha-D-ribose 1-phosphate + adenine</text>
        <dbReference type="Rhea" id="RHEA:27642"/>
        <dbReference type="ChEBI" id="CHEBI:16335"/>
        <dbReference type="ChEBI" id="CHEBI:16708"/>
        <dbReference type="ChEBI" id="CHEBI:43474"/>
        <dbReference type="ChEBI" id="CHEBI:57720"/>
        <dbReference type="EC" id="2.4.2.1"/>
    </reaction>
    <physiologicalReaction direction="left-to-right" evidence="9">
        <dbReference type="Rhea" id="RHEA:27643"/>
    </physiologicalReaction>
</comment>
<evidence type="ECO:0000256" key="10">
    <source>
        <dbReference type="ARBA" id="ARBA00049893"/>
    </source>
</evidence>
<dbReference type="RefSeq" id="WP_246346109.1">
    <property type="nucleotide sequence ID" value="NZ_JACHHK010000005.1"/>
</dbReference>
<evidence type="ECO:0008006" key="13">
    <source>
        <dbReference type="Google" id="ProtNLM"/>
    </source>
</evidence>
<dbReference type="InterPro" id="IPR003730">
    <property type="entry name" value="Cu_polyphenol_OxRdtase"/>
</dbReference>
<evidence type="ECO:0000256" key="5">
    <source>
        <dbReference type="ARBA" id="ARBA00022723"/>
    </source>
</evidence>
<evidence type="ECO:0000313" key="12">
    <source>
        <dbReference type="Proteomes" id="UP000539953"/>
    </source>
</evidence>
<comment type="catalytic activity">
    <reaction evidence="8">
        <text>adenosine + H2O + H(+) = inosine + NH4(+)</text>
        <dbReference type="Rhea" id="RHEA:24408"/>
        <dbReference type="ChEBI" id="CHEBI:15377"/>
        <dbReference type="ChEBI" id="CHEBI:15378"/>
        <dbReference type="ChEBI" id="CHEBI:16335"/>
        <dbReference type="ChEBI" id="CHEBI:17596"/>
        <dbReference type="ChEBI" id="CHEBI:28938"/>
        <dbReference type="EC" id="3.5.4.4"/>
    </reaction>
    <physiologicalReaction direction="left-to-right" evidence="8">
        <dbReference type="Rhea" id="RHEA:24409"/>
    </physiologicalReaction>
</comment>
<evidence type="ECO:0000256" key="7">
    <source>
        <dbReference type="ARBA" id="ARBA00022833"/>
    </source>
</evidence>
<protein>
    <recommendedName>
        <fullName evidence="13">Purine nucleoside phosphorylase</fullName>
    </recommendedName>
</protein>
<dbReference type="InterPro" id="IPR011324">
    <property type="entry name" value="Cytotoxic_necrot_fac-like_cat"/>
</dbReference>
<gene>
    <name evidence="11" type="ORF">HNQ47_001432</name>
</gene>
<comment type="similarity">
    <text evidence="3">Belongs to the purine nucleoside phosphorylase YfiH/LACC1 family.</text>
</comment>
<dbReference type="Proteomes" id="UP000539953">
    <property type="component" value="Unassembled WGS sequence"/>
</dbReference>
<comment type="function">
    <text evidence="2">Purine nucleoside enzyme that catalyzes the phosphorolysis of adenosine and inosine nucleosides, yielding D-ribose 1-phosphate and the respective free bases, adenine and hypoxanthine. Also catalyzes the phosphorolysis of S-methyl-5'-thioadenosine into adenine and S-methyl-5-thio-alpha-D-ribose 1-phosphate. Also has adenosine deaminase activity.</text>
</comment>
<dbReference type="Gene3D" id="3.60.140.10">
    <property type="entry name" value="CNF1/YfiH-like putative cysteine hydrolases"/>
    <property type="match status" value="1"/>
</dbReference>
<accession>A0A7W8D0P0</accession>
<dbReference type="GO" id="GO:0016787">
    <property type="term" value="F:hydrolase activity"/>
    <property type="evidence" value="ECO:0007669"/>
    <property type="project" value="UniProtKB-KW"/>
</dbReference>
<dbReference type="PANTHER" id="PTHR30616:SF2">
    <property type="entry name" value="PURINE NUCLEOSIDE PHOSPHORYLASE LACC1"/>
    <property type="match status" value="1"/>
</dbReference>
<comment type="caution">
    <text evidence="11">The sequence shown here is derived from an EMBL/GenBank/DDBJ whole genome shotgun (WGS) entry which is preliminary data.</text>
</comment>
<dbReference type="CDD" id="cd16833">
    <property type="entry name" value="YfiH"/>
    <property type="match status" value="1"/>
</dbReference>
<dbReference type="InterPro" id="IPR038371">
    <property type="entry name" value="Cu_polyphenol_OxRdtase_sf"/>
</dbReference>
<keyword evidence="6" id="KW-0378">Hydrolase</keyword>
<name>A0A7W8D0P0_9FIRM</name>
<keyword evidence="5" id="KW-0479">Metal-binding</keyword>
<evidence type="ECO:0000256" key="3">
    <source>
        <dbReference type="ARBA" id="ARBA00007353"/>
    </source>
</evidence>
<dbReference type="Pfam" id="PF02578">
    <property type="entry name" value="Cu-oxidase_4"/>
    <property type="match status" value="1"/>
</dbReference>
<sequence length="255" mass="28176">MNGCRNIVTYKNDRILAGTTMRDPLRPESNNTALHICKDPQAVLANRRALAEELGIPMARWALPWQKHTANIARVTADDRGRGTVDVNTSIMNTDALYTTEPGILIGVFTADCIGLILIDETTPCIAVIHSGWRGTAQAITDACLKELTALHLLHPQHTAAYFSPSLQYDSLEVGLEVPEQMKHLDTEGCIRYTGKGKAYIDNQGINIKMLKKYGITDIHPSSLDTKTDETCFSYRRDGIGGGEHFTFAYIKEAL</sequence>
<evidence type="ECO:0000256" key="4">
    <source>
        <dbReference type="ARBA" id="ARBA00022679"/>
    </source>
</evidence>
<evidence type="ECO:0000256" key="8">
    <source>
        <dbReference type="ARBA" id="ARBA00047989"/>
    </source>
</evidence>